<feature type="transmembrane region" description="Helical" evidence="6">
    <location>
        <begin position="178"/>
        <end position="197"/>
    </location>
</feature>
<keyword evidence="4 6" id="KW-1133">Transmembrane helix</keyword>
<reference evidence="7 8" key="1">
    <citation type="submission" date="2017-10" db="EMBL/GenBank/DDBJ databases">
        <title>Analysis of the genome sequences of Rhizobium populations associated to common bean (phaseolus vulgaris).</title>
        <authorList>
            <person name="Bustos P."/>
            <person name="Santamaria R.I."/>
            <person name="Miranda-Sanchez F."/>
            <person name="Perez-Carrascal O."/>
            <person name="Juarez S."/>
            <person name="Lozano L."/>
            <person name="Martinez-Flores I."/>
            <person name="Vinuesa P."/>
            <person name="Martinez-Romero E."/>
            <person name="Cevallos M.A."/>
            <person name="Romero D."/>
            <person name="Davila G."/>
            <person name="Gonzalez V."/>
        </authorList>
    </citation>
    <scope>NUCLEOTIDE SEQUENCE [LARGE SCALE GENOMIC DNA]</scope>
    <source>
        <strain evidence="7 8">NXT3</strain>
    </source>
</reference>
<keyword evidence="3 6" id="KW-0812">Transmembrane</keyword>
<comment type="subcellular location">
    <subcellularLocation>
        <location evidence="1">Cell membrane</location>
        <topology evidence="1">Multi-pass membrane protein</topology>
    </subcellularLocation>
</comment>
<keyword evidence="2" id="KW-1003">Cell membrane</keyword>
<evidence type="ECO:0000313" key="7">
    <source>
        <dbReference type="EMBL" id="AUX75461.1"/>
    </source>
</evidence>
<protein>
    <submittedName>
        <fullName evidence="7">LysE family amino acid efflux protein</fullName>
    </submittedName>
</protein>
<dbReference type="GO" id="GO:0005886">
    <property type="term" value="C:plasma membrane"/>
    <property type="evidence" value="ECO:0007669"/>
    <property type="project" value="UniProtKB-SubCell"/>
</dbReference>
<evidence type="ECO:0000256" key="5">
    <source>
        <dbReference type="ARBA" id="ARBA00023136"/>
    </source>
</evidence>
<keyword evidence="5 6" id="KW-0472">Membrane</keyword>
<proteinExistence type="predicted"/>
<dbReference type="GO" id="GO:0015171">
    <property type="term" value="F:amino acid transmembrane transporter activity"/>
    <property type="evidence" value="ECO:0007669"/>
    <property type="project" value="TreeGrafter"/>
</dbReference>
<sequence>MVRDLALLALAALPLMGSPGPATLSLAGMAAAHGVVRSFRYAAGINTGTIAVVLLIATGTTAIVLGLPGMKTATMVLAGLYMLYLAWRIATAPPVGSGEQGSHRPSFLGGFALAIANPKAYGAIGSLYVGSLVEAQQGAYTTAAKVLVLAIVAVTVNTTWLAFGAAIAAALRDPRKARIANIVFALLLLLSLAPLLLSSPLER</sequence>
<feature type="transmembrane region" description="Helical" evidence="6">
    <location>
        <begin position="44"/>
        <end position="65"/>
    </location>
</feature>
<accession>A0A2L0H1V7</accession>
<dbReference type="RefSeq" id="WP_199773324.1">
    <property type="nucleotide sequence ID" value="NZ_CP024307.1"/>
</dbReference>
<dbReference type="InterPro" id="IPR001123">
    <property type="entry name" value="LeuE-type"/>
</dbReference>
<dbReference type="Proteomes" id="UP000239340">
    <property type="component" value="Chromosome"/>
</dbReference>
<evidence type="ECO:0000256" key="6">
    <source>
        <dbReference type="SAM" id="Phobius"/>
    </source>
</evidence>
<dbReference type="PANTHER" id="PTHR30086">
    <property type="entry name" value="ARGININE EXPORTER PROTEIN ARGO"/>
    <property type="match status" value="1"/>
</dbReference>
<feature type="transmembrane region" description="Helical" evidence="6">
    <location>
        <begin position="72"/>
        <end position="90"/>
    </location>
</feature>
<organism evidence="7 8">
    <name type="scientific">Rhizobium fredii</name>
    <name type="common">Sinorhizobium fredii</name>
    <dbReference type="NCBI Taxonomy" id="380"/>
    <lineage>
        <taxon>Bacteria</taxon>
        <taxon>Pseudomonadati</taxon>
        <taxon>Pseudomonadota</taxon>
        <taxon>Alphaproteobacteria</taxon>
        <taxon>Hyphomicrobiales</taxon>
        <taxon>Rhizobiaceae</taxon>
        <taxon>Sinorhizobium/Ensifer group</taxon>
        <taxon>Sinorhizobium</taxon>
    </lineage>
</organism>
<evidence type="ECO:0000313" key="8">
    <source>
        <dbReference type="Proteomes" id="UP000239340"/>
    </source>
</evidence>
<dbReference type="GO" id="GO:0033228">
    <property type="term" value="P:cysteine export across plasma membrane"/>
    <property type="evidence" value="ECO:0007669"/>
    <property type="project" value="TreeGrafter"/>
</dbReference>
<dbReference type="Pfam" id="PF01810">
    <property type="entry name" value="LysE"/>
    <property type="match status" value="1"/>
</dbReference>
<dbReference type="AlphaFoldDB" id="A0A2L0H1V7"/>
<evidence type="ECO:0000256" key="1">
    <source>
        <dbReference type="ARBA" id="ARBA00004651"/>
    </source>
</evidence>
<evidence type="ECO:0000256" key="2">
    <source>
        <dbReference type="ARBA" id="ARBA00022475"/>
    </source>
</evidence>
<feature type="transmembrane region" description="Helical" evidence="6">
    <location>
        <begin position="146"/>
        <end position="171"/>
    </location>
</feature>
<evidence type="ECO:0000256" key="4">
    <source>
        <dbReference type="ARBA" id="ARBA00022989"/>
    </source>
</evidence>
<evidence type="ECO:0000256" key="3">
    <source>
        <dbReference type="ARBA" id="ARBA00022692"/>
    </source>
</evidence>
<name>A0A2L0H1V7_RHIFR</name>
<dbReference type="EMBL" id="CP024307">
    <property type="protein sequence ID" value="AUX75461.1"/>
    <property type="molecule type" value="Genomic_DNA"/>
</dbReference>
<gene>
    <name evidence="7" type="ORF">NXT3_CH00864</name>
</gene>
<dbReference type="PANTHER" id="PTHR30086:SF20">
    <property type="entry name" value="ARGININE EXPORTER PROTEIN ARGO-RELATED"/>
    <property type="match status" value="1"/>
</dbReference>